<evidence type="ECO:0000256" key="8">
    <source>
        <dbReference type="ARBA" id="ARBA00022842"/>
    </source>
</evidence>
<evidence type="ECO:0000256" key="6">
    <source>
        <dbReference type="ARBA" id="ARBA00022723"/>
    </source>
</evidence>
<dbReference type="EMBL" id="VSSQ01011554">
    <property type="protein sequence ID" value="MPM47139.1"/>
    <property type="molecule type" value="Genomic_DNA"/>
</dbReference>
<keyword evidence="4" id="KW-0285">Flavoprotein</keyword>
<evidence type="ECO:0000256" key="1">
    <source>
        <dbReference type="ARBA" id="ARBA00001946"/>
    </source>
</evidence>
<dbReference type="Gene3D" id="3.10.520.10">
    <property type="entry name" value="ApbE-like domains"/>
    <property type="match status" value="1"/>
</dbReference>
<dbReference type="GO" id="GO:0016740">
    <property type="term" value="F:transferase activity"/>
    <property type="evidence" value="ECO:0007669"/>
    <property type="project" value="UniProtKB-KW"/>
</dbReference>
<dbReference type="InterPro" id="IPR003374">
    <property type="entry name" value="ApbE-like_sf"/>
</dbReference>
<evidence type="ECO:0000256" key="9">
    <source>
        <dbReference type="ARBA" id="ARBA00031306"/>
    </source>
</evidence>
<proteinExistence type="predicted"/>
<dbReference type="InterPro" id="IPR024932">
    <property type="entry name" value="ApbE"/>
</dbReference>
<dbReference type="AlphaFoldDB" id="A0A645A1Q4"/>
<comment type="cofactor">
    <cofactor evidence="1">
        <name>Mg(2+)</name>
        <dbReference type="ChEBI" id="CHEBI:18420"/>
    </cofactor>
</comment>
<organism evidence="11">
    <name type="scientific">bioreactor metagenome</name>
    <dbReference type="NCBI Taxonomy" id="1076179"/>
    <lineage>
        <taxon>unclassified sequences</taxon>
        <taxon>metagenomes</taxon>
        <taxon>ecological metagenomes</taxon>
    </lineage>
</organism>
<keyword evidence="5 11" id="KW-0808">Transferase</keyword>
<dbReference type="PANTHER" id="PTHR30040">
    <property type="entry name" value="THIAMINE BIOSYNTHESIS LIPOPROTEIN APBE"/>
    <property type="match status" value="1"/>
</dbReference>
<dbReference type="EC" id="2.7.1.180" evidence="2"/>
<evidence type="ECO:0000256" key="2">
    <source>
        <dbReference type="ARBA" id="ARBA00011955"/>
    </source>
</evidence>
<name>A0A645A1Q4_9ZZZZ</name>
<keyword evidence="7" id="KW-0274">FAD</keyword>
<sequence>MVEIGGEIVAKGVNDKDVCWRIWLDKPVDDSTGMQHELQTILSLCDKSLATSGNYRNYYLKNGKKYAHTIDPQTGYPSEQNILGATVIANDCMTADAYATAFMASGLEKSKEIAQKIPGLHYYFIYVKPDSTLDVAYSKGFEQFFTK</sequence>
<evidence type="ECO:0000256" key="4">
    <source>
        <dbReference type="ARBA" id="ARBA00022630"/>
    </source>
</evidence>
<dbReference type="SUPFAM" id="SSF143631">
    <property type="entry name" value="ApbE-like"/>
    <property type="match status" value="1"/>
</dbReference>
<gene>
    <name evidence="11" type="primary">apbE_26</name>
    <name evidence="11" type="ORF">SDC9_93847</name>
</gene>
<evidence type="ECO:0000313" key="11">
    <source>
        <dbReference type="EMBL" id="MPM47139.1"/>
    </source>
</evidence>
<dbReference type="Pfam" id="PF02424">
    <property type="entry name" value="ApbE"/>
    <property type="match status" value="1"/>
</dbReference>
<evidence type="ECO:0000256" key="3">
    <source>
        <dbReference type="ARBA" id="ARBA00016337"/>
    </source>
</evidence>
<dbReference type="PANTHER" id="PTHR30040:SF2">
    <property type="entry name" value="FAD:PROTEIN FMN TRANSFERASE"/>
    <property type="match status" value="1"/>
</dbReference>
<evidence type="ECO:0000256" key="10">
    <source>
        <dbReference type="ARBA" id="ARBA00048540"/>
    </source>
</evidence>
<comment type="catalytic activity">
    <reaction evidence="10">
        <text>L-threonyl-[protein] + FAD = FMN-L-threonyl-[protein] + AMP + H(+)</text>
        <dbReference type="Rhea" id="RHEA:36847"/>
        <dbReference type="Rhea" id="RHEA-COMP:11060"/>
        <dbReference type="Rhea" id="RHEA-COMP:11061"/>
        <dbReference type="ChEBI" id="CHEBI:15378"/>
        <dbReference type="ChEBI" id="CHEBI:30013"/>
        <dbReference type="ChEBI" id="CHEBI:57692"/>
        <dbReference type="ChEBI" id="CHEBI:74257"/>
        <dbReference type="ChEBI" id="CHEBI:456215"/>
        <dbReference type="EC" id="2.7.1.180"/>
    </reaction>
</comment>
<evidence type="ECO:0000256" key="5">
    <source>
        <dbReference type="ARBA" id="ARBA00022679"/>
    </source>
</evidence>
<comment type="caution">
    <text evidence="11">The sequence shown here is derived from an EMBL/GenBank/DDBJ whole genome shotgun (WGS) entry which is preliminary data.</text>
</comment>
<protein>
    <recommendedName>
        <fullName evidence="3">FAD:protein FMN transferase</fullName>
        <ecNumber evidence="2">2.7.1.180</ecNumber>
    </recommendedName>
    <alternativeName>
        <fullName evidence="9">Flavin transferase</fullName>
    </alternativeName>
</protein>
<evidence type="ECO:0000256" key="7">
    <source>
        <dbReference type="ARBA" id="ARBA00022827"/>
    </source>
</evidence>
<keyword evidence="8" id="KW-0460">Magnesium</keyword>
<keyword evidence="6" id="KW-0479">Metal-binding</keyword>
<accession>A0A645A1Q4</accession>
<reference evidence="11" key="1">
    <citation type="submission" date="2019-08" db="EMBL/GenBank/DDBJ databases">
        <authorList>
            <person name="Kucharzyk K."/>
            <person name="Murdoch R.W."/>
            <person name="Higgins S."/>
            <person name="Loffler F."/>
        </authorList>
    </citation>
    <scope>NUCLEOTIDE SEQUENCE</scope>
</reference>
<dbReference type="GO" id="GO:0046872">
    <property type="term" value="F:metal ion binding"/>
    <property type="evidence" value="ECO:0007669"/>
    <property type="project" value="UniProtKB-KW"/>
</dbReference>